<dbReference type="EMBL" id="ML976679">
    <property type="protein sequence ID" value="KAF1973720.1"/>
    <property type="molecule type" value="Genomic_DNA"/>
</dbReference>
<dbReference type="AlphaFoldDB" id="A0A6A5VAJ0"/>
<reference evidence="2" key="1">
    <citation type="journal article" date="2020" name="Stud. Mycol.">
        <title>101 Dothideomycetes genomes: a test case for predicting lifestyles and emergence of pathogens.</title>
        <authorList>
            <person name="Haridas S."/>
            <person name="Albert R."/>
            <person name="Binder M."/>
            <person name="Bloem J."/>
            <person name="Labutti K."/>
            <person name="Salamov A."/>
            <person name="Andreopoulos B."/>
            <person name="Baker S."/>
            <person name="Barry K."/>
            <person name="Bills G."/>
            <person name="Bluhm B."/>
            <person name="Cannon C."/>
            <person name="Castanera R."/>
            <person name="Culley D."/>
            <person name="Daum C."/>
            <person name="Ezra D."/>
            <person name="Gonzalez J."/>
            <person name="Henrissat B."/>
            <person name="Kuo A."/>
            <person name="Liang C."/>
            <person name="Lipzen A."/>
            <person name="Lutzoni F."/>
            <person name="Magnuson J."/>
            <person name="Mondo S."/>
            <person name="Nolan M."/>
            <person name="Ohm R."/>
            <person name="Pangilinan J."/>
            <person name="Park H.-J."/>
            <person name="Ramirez L."/>
            <person name="Alfaro M."/>
            <person name="Sun H."/>
            <person name="Tritt A."/>
            <person name="Yoshinaga Y."/>
            <person name="Zwiers L.-H."/>
            <person name="Turgeon B."/>
            <person name="Goodwin S."/>
            <person name="Spatafora J."/>
            <person name="Crous P."/>
            <person name="Grigoriev I."/>
        </authorList>
    </citation>
    <scope>NUCLEOTIDE SEQUENCE</scope>
    <source>
        <strain evidence="2">CBS 107.79</strain>
    </source>
</reference>
<protein>
    <submittedName>
        <fullName evidence="2">Uncharacterized protein</fullName>
    </submittedName>
</protein>
<proteinExistence type="predicted"/>
<accession>A0A6A5VAJ0</accession>
<gene>
    <name evidence="2" type="ORF">BU23DRAFT_568107</name>
</gene>
<evidence type="ECO:0000313" key="3">
    <source>
        <dbReference type="Proteomes" id="UP000800036"/>
    </source>
</evidence>
<feature type="region of interest" description="Disordered" evidence="1">
    <location>
        <begin position="294"/>
        <end position="318"/>
    </location>
</feature>
<keyword evidence="3" id="KW-1185">Reference proteome</keyword>
<feature type="region of interest" description="Disordered" evidence="1">
    <location>
        <begin position="174"/>
        <end position="230"/>
    </location>
</feature>
<organism evidence="2 3">
    <name type="scientific">Bimuria novae-zelandiae CBS 107.79</name>
    <dbReference type="NCBI Taxonomy" id="1447943"/>
    <lineage>
        <taxon>Eukaryota</taxon>
        <taxon>Fungi</taxon>
        <taxon>Dikarya</taxon>
        <taxon>Ascomycota</taxon>
        <taxon>Pezizomycotina</taxon>
        <taxon>Dothideomycetes</taxon>
        <taxon>Pleosporomycetidae</taxon>
        <taxon>Pleosporales</taxon>
        <taxon>Massarineae</taxon>
        <taxon>Didymosphaeriaceae</taxon>
        <taxon>Bimuria</taxon>
    </lineage>
</organism>
<dbReference type="Proteomes" id="UP000800036">
    <property type="component" value="Unassembled WGS sequence"/>
</dbReference>
<feature type="compositionally biased region" description="Basic and acidic residues" evidence="1">
    <location>
        <begin position="207"/>
        <end position="221"/>
    </location>
</feature>
<feature type="compositionally biased region" description="Polar residues" evidence="1">
    <location>
        <begin position="403"/>
        <end position="412"/>
    </location>
</feature>
<feature type="compositionally biased region" description="Polar residues" evidence="1">
    <location>
        <begin position="360"/>
        <end position="369"/>
    </location>
</feature>
<feature type="compositionally biased region" description="Polar residues" evidence="1">
    <location>
        <begin position="297"/>
        <end position="318"/>
    </location>
</feature>
<evidence type="ECO:0000313" key="2">
    <source>
        <dbReference type="EMBL" id="KAF1973720.1"/>
    </source>
</evidence>
<feature type="region of interest" description="Disordered" evidence="1">
    <location>
        <begin position="61"/>
        <end position="89"/>
    </location>
</feature>
<sequence length="448" mass="49276">MSHTGGIRCSASGCQFPPFKSTQALRKHTLKYHVPDLDWRPIRRMRKQEFHPHETFRLGSAEVTATRQATSTGQKQSNGGFSNPTTNSTQGAALESQAMDLNAGNALERQTVVLEPAVPSARAVWEALQPDGLAFSDLVNMFPRCRDYVTVFNETVVSVAFLDGNRSWLIPLSKIPPDEQPVGEQPPRTASALRAASQQAFGPPSADESRGPRQVDSRGDMNDSSTTNPDQTAVAVTEAAGAPVMTPISSLLYFTCCSCNQYSATRHSVRTCIWCDHLVCQKCPQINQIASPIRKPWSTQEAEQMRTPQTSLATQRDPQNNLLSEQHDTMASIENPVTDSQAVHAADDRLDPHLAPSIHATSRKSSYNPQFHEAHATGTGYDSAPQSNKTVNPSVAVKYDSADVTSSKSNRPSSREEYEEIMRAVSEENAKSMFRALRADSRQRSRYV</sequence>
<name>A0A6A5VAJ0_9PLEO</name>
<feature type="compositionally biased region" description="Polar residues" evidence="1">
    <location>
        <begin position="63"/>
        <end position="89"/>
    </location>
</feature>
<feature type="compositionally biased region" description="Polar residues" evidence="1">
    <location>
        <begin position="384"/>
        <end position="393"/>
    </location>
</feature>
<evidence type="ECO:0000256" key="1">
    <source>
        <dbReference type="SAM" id="MobiDB-lite"/>
    </source>
</evidence>
<feature type="region of interest" description="Disordered" evidence="1">
    <location>
        <begin position="360"/>
        <end position="418"/>
    </location>
</feature>